<dbReference type="EMBL" id="SGXA01000001">
    <property type="protein sequence ID" value="RZS76209.1"/>
    <property type="molecule type" value="Genomic_DNA"/>
</dbReference>
<keyword evidence="2" id="KW-1185">Reference proteome</keyword>
<proteinExistence type="predicted"/>
<sequence length="267" mass="30039">MSFTYFHHNRPEKARIRTLLVLSLLGLSTVFSSCDKNEQEGYPATMQVFNALDDGLALYTNLSGAHPIRYNASLQIRNKLYDQRNNLLYLDKPMQRVEFYSSKDTMPDDRPVLSVEADLQKSGIYSLFLFHEKSNAASLLVKDNVPPINRSDSSTHLRFANFSETQSISVNIKGAPNGSFVANLAYKSMSDFVELEANVSVQDYIFEIREQATGNLLGSFTTTGLNPRNNFPGAVNNWIFKSNTLVFTGKPGAAFPNNYRTIVMNHR</sequence>
<dbReference type="OrthoDB" id="686325at2"/>
<dbReference type="AlphaFoldDB" id="A0A4Q7N5A6"/>
<name>A0A4Q7N5A6_9BACT</name>
<dbReference type="Proteomes" id="UP000293874">
    <property type="component" value="Unassembled WGS sequence"/>
</dbReference>
<evidence type="ECO:0008006" key="3">
    <source>
        <dbReference type="Google" id="ProtNLM"/>
    </source>
</evidence>
<evidence type="ECO:0000313" key="2">
    <source>
        <dbReference type="Proteomes" id="UP000293874"/>
    </source>
</evidence>
<gene>
    <name evidence="1" type="ORF">EV199_2088</name>
</gene>
<dbReference type="RefSeq" id="WP_130540523.1">
    <property type="nucleotide sequence ID" value="NZ_CP042431.1"/>
</dbReference>
<accession>A0A4Q7N5A6</accession>
<comment type="caution">
    <text evidence="1">The sequence shown here is derived from an EMBL/GenBank/DDBJ whole genome shotgun (WGS) entry which is preliminary data.</text>
</comment>
<protein>
    <recommendedName>
        <fullName evidence="3">DUF4397 domain-containing protein</fullName>
    </recommendedName>
</protein>
<reference evidence="1 2" key="1">
    <citation type="submission" date="2019-02" db="EMBL/GenBank/DDBJ databases">
        <title>Genomic Encyclopedia of Type Strains, Phase IV (KMG-IV): sequencing the most valuable type-strain genomes for metagenomic binning, comparative biology and taxonomic classification.</title>
        <authorList>
            <person name="Goeker M."/>
        </authorList>
    </citation>
    <scope>NUCLEOTIDE SEQUENCE [LARGE SCALE GENOMIC DNA]</scope>
    <source>
        <strain evidence="1 2">DSM 18116</strain>
    </source>
</reference>
<evidence type="ECO:0000313" key="1">
    <source>
        <dbReference type="EMBL" id="RZS76209.1"/>
    </source>
</evidence>
<organism evidence="1 2">
    <name type="scientific">Pseudobacter ginsenosidimutans</name>
    <dbReference type="NCBI Taxonomy" id="661488"/>
    <lineage>
        <taxon>Bacteria</taxon>
        <taxon>Pseudomonadati</taxon>
        <taxon>Bacteroidota</taxon>
        <taxon>Chitinophagia</taxon>
        <taxon>Chitinophagales</taxon>
        <taxon>Chitinophagaceae</taxon>
        <taxon>Pseudobacter</taxon>
    </lineage>
</organism>